<dbReference type="FunFam" id="3.40.50.300:FF:000421">
    <property type="entry name" value="Branched-chain amino acid ABC transporter ATP-binding protein"/>
    <property type="match status" value="1"/>
</dbReference>
<proteinExistence type="predicted"/>
<dbReference type="InterPro" id="IPR051120">
    <property type="entry name" value="ABC_AA/LPS_Transport"/>
</dbReference>
<keyword evidence="2" id="KW-0547">Nucleotide-binding</keyword>
<dbReference type="GO" id="GO:0016887">
    <property type="term" value="F:ATP hydrolysis activity"/>
    <property type="evidence" value="ECO:0007669"/>
    <property type="project" value="InterPro"/>
</dbReference>
<reference evidence="8 9" key="2">
    <citation type="journal article" date="2015" name="MBio">
        <title>Genome-Resolved Metagenomic Analysis Reveals Roles for Candidate Phyla and Other Microbial Community Members in Biogeochemical Transformations in Oil Reservoirs.</title>
        <authorList>
            <person name="Hu P."/>
            <person name="Tom L."/>
            <person name="Singh A."/>
            <person name="Thomas B.C."/>
            <person name="Baker B.J."/>
            <person name="Piceno Y.M."/>
            <person name="Andersen G.L."/>
            <person name="Banfield J.F."/>
        </authorList>
    </citation>
    <scope>NUCLEOTIDE SEQUENCE [LARGE SCALE GENOMIC DNA]</scope>
</reference>
<evidence type="ECO:0000256" key="1">
    <source>
        <dbReference type="ARBA" id="ARBA00022448"/>
    </source>
</evidence>
<dbReference type="PATRIC" id="fig|1236046.5.peg.1804"/>
<dbReference type="InterPro" id="IPR027417">
    <property type="entry name" value="P-loop_NTPase"/>
</dbReference>
<keyword evidence="3 5" id="KW-0067">ATP-binding</keyword>
<evidence type="ECO:0000256" key="2">
    <source>
        <dbReference type="ARBA" id="ARBA00022741"/>
    </source>
</evidence>
<dbReference type="SMART" id="SM00382">
    <property type="entry name" value="AAA"/>
    <property type="match status" value="1"/>
</dbReference>
<accession>A0A101H097</accession>
<protein>
    <submittedName>
        <fullName evidence="5">ABC transporter ATP-binding protein</fullName>
    </submittedName>
    <submittedName>
        <fullName evidence="6">ABC-type branched-chain amino acid transport system ATPase component</fullName>
    </submittedName>
</protein>
<dbReference type="AlphaFoldDB" id="A0A101H097"/>
<feature type="domain" description="ABC transporter" evidence="4">
    <location>
        <begin position="4"/>
        <end position="251"/>
    </location>
</feature>
<dbReference type="GO" id="GO:0005524">
    <property type="term" value="F:ATP binding"/>
    <property type="evidence" value="ECO:0007669"/>
    <property type="project" value="UniProtKB-KW"/>
</dbReference>
<reference evidence="5 10" key="3">
    <citation type="journal article" date="2018" name="Nat. Biotechnol.">
        <title>A standardized bacterial taxonomy based on genome phylogeny substantially revises the tree of life.</title>
        <authorList>
            <person name="Parks D.H."/>
            <person name="Chuvochina M."/>
            <person name="Waite D.W."/>
            <person name="Rinke C."/>
            <person name="Skarshewski A."/>
            <person name="Chaumeil P.A."/>
            <person name="Hugenholtz P."/>
        </authorList>
    </citation>
    <scope>NUCLEOTIDE SEQUENCE [LARGE SCALE GENOMIC DNA]</scope>
    <source>
        <strain evidence="5">UBA9905</strain>
    </source>
</reference>
<dbReference type="GO" id="GO:0005886">
    <property type="term" value="C:plasma membrane"/>
    <property type="evidence" value="ECO:0007669"/>
    <property type="project" value="TreeGrafter"/>
</dbReference>
<dbReference type="EMBL" id="LGGW01000033">
    <property type="protein sequence ID" value="KUK90466.1"/>
    <property type="molecule type" value="Genomic_DNA"/>
</dbReference>
<dbReference type="PROSITE" id="PS50893">
    <property type="entry name" value="ABC_TRANSPORTER_2"/>
    <property type="match status" value="1"/>
</dbReference>
<evidence type="ECO:0000256" key="3">
    <source>
        <dbReference type="ARBA" id="ARBA00022840"/>
    </source>
</evidence>
<evidence type="ECO:0000313" key="5">
    <source>
        <dbReference type="EMBL" id="HCO69653.1"/>
    </source>
</evidence>
<keyword evidence="1" id="KW-0813">Transport</keyword>
<evidence type="ECO:0000259" key="4">
    <source>
        <dbReference type="PROSITE" id="PS50893"/>
    </source>
</evidence>
<dbReference type="EMBL" id="LGGH01000052">
    <property type="protein sequence ID" value="KUK67951.1"/>
    <property type="molecule type" value="Genomic_DNA"/>
</dbReference>
<dbReference type="Proteomes" id="UP000264215">
    <property type="component" value="Unassembled WGS sequence"/>
</dbReference>
<dbReference type="InterPro" id="IPR003593">
    <property type="entry name" value="AAA+_ATPase"/>
</dbReference>
<dbReference type="Proteomes" id="UP000054260">
    <property type="component" value="Unassembled WGS sequence"/>
</dbReference>
<dbReference type="Proteomes" id="UP000055014">
    <property type="component" value="Unassembled WGS sequence"/>
</dbReference>
<dbReference type="Pfam" id="PF12399">
    <property type="entry name" value="BCA_ABC_TP_C"/>
    <property type="match status" value="1"/>
</dbReference>
<dbReference type="InterPro" id="IPR032823">
    <property type="entry name" value="BCA_ABC_TP_C"/>
</dbReference>
<dbReference type="PANTHER" id="PTHR45772">
    <property type="entry name" value="CONSERVED COMPONENT OF ABC TRANSPORTER FOR NATURAL AMINO ACIDS-RELATED"/>
    <property type="match status" value="1"/>
</dbReference>
<dbReference type="Gene3D" id="3.40.50.300">
    <property type="entry name" value="P-loop containing nucleotide triphosphate hydrolases"/>
    <property type="match status" value="1"/>
</dbReference>
<dbReference type="PANTHER" id="PTHR45772:SF9">
    <property type="entry name" value="CONSERVED COMPONENT OF ABC TRANSPORTER FOR NATURAL AMINO ACIDS"/>
    <property type="match status" value="1"/>
</dbReference>
<evidence type="ECO:0000313" key="9">
    <source>
        <dbReference type="Proteomes" id="UP000055014"/>
    </source>
</evidence>
<evidence type="ECO:0000313" key="7">
    <source>
        <dbReference type="EMBL" id="KUK90466.1"/>
    </source>
</evidence>
<dbReference type="InterPro" id="IPR003439">
    <property type="entry name" value="ABC_transporter-like_ATP-bd"/>
</dbReference>
<dbReference type="EMBL" id="DQBS01000089">
    <property type="protein sequence ID" value="HCO69653.1"/>
    <property type="molecule type" value="Genomic_DNA"/>
</dbReference>
<evidence type="ECO:0000313" key="10">
    <source>
        <dbReference type="Proteomes" id="UP000264215"/>
    </source>
</evidence>
<sequence>MDILRTENMTKRFGGVVANDNLSIGIPEGQITALIGPNGSGKTTFINVATGVHPITSGKVYFKDQDISGMDMNKISRLGIARTFQKIRLFENLSVIENVLVARKPFYKSGPVSVVLGTPKFRKEEKENKEKAMELLKLVGLEDRAYDSPTGMAYGLRRCLEIARALALEPQLMFLDEPAAGMTRDEFKVIMDLMMILKERGITTLIVEHTMDFIKAVADWVYVLNFGQVIAKGKFDDIEKDPLVLKAYLGED</sequence>
<comment type="caution">
    <text evidence="6">The sequence shown here is derived from an EMBL/GenBank/DDBJ whole genome shotgun (WGS) entry which is preliminary data.</text>
</comment>
<dbReference type="CDD" id="cd03219">
    <property type="entry name" value="ABC_Mj1267_LivG_branched"/>
    <property type="match status" value="1"/>
</dbReference>
<evidence type="ECO:0000313" key="6">
    <source>
        <dbReference type="EMBL" id="KUK67951.1"/>
    </source>
</evidence>
<dbReference type="Pfam" id="PF00005">
    <property type="entry name" value="ABC_tran"/>
    <property type="match status" value="1"/>
</dbReference>
<organism evidence="6 8">
    <name type="scientific">Mesotoga infera</name>
    <dbReference type="NCBI Taxonomy" id="1236046"/>
    <lineage>
        <taxon>Bacteria</taxon>
        <taxon>Thermotogati</taxon>
        <taxon>Thermotogota</taxon>
        <taxon>Thermotogae</taxon>
        <taxon>Kosmotogales</taxon>
        <taxon>Kosmotogaceae</taxon>
        <taxon>Mesotoga</taxon>
    </lineage>
</organism>
<evidence type="ECO:0000313" key="8">
    <source>
        <dbReference type="Proteomes" id="UP000054260"/>
    </source>
</evidence>
<dbReference type="SUPFAM" id="SSF52540">
    <property type="entry name" value="P-loop containing nucleoside triphosphate hydrolases"/>
    <property type="match status" value="1"/>
</dbReference>
<gene>
    <name evidence="5" type="ORF">DIT26_03570</name>
    <name evidence="6" type="ORF">XD86_0486</name>
    <name evidence="7" type="ORF">XE02_0531</name>
</gene>
<reference evidence="6" key="1">
    <citation type="journal article" date="2015" name="MBio">
        <title>Genome-resolved metagenomic analysis reveals roles for candidate phyla and other microbial community members in biogeochemical transformations in oil reservoirs.</title>
        <authorList>
            <person name="Hu P."/>
            <person name="Tom L."/>
            <person name="Singh A."/>
            <person name="Thomas B.C."/>
            <person name="Baker B.J."/>
            <person name="Piceno Y.M."/>
            <person name="Andersen G.L."/>
            <person name="Banfield J.F."/>
        </authorList>
    </citation>
    <scope>NUCLEOTIDE SEQUENCE [LARGE SCALE GENOMIC DNA]</scope>
    <source>
        <strain evidence="6">46_47</strain>
        <strain evidence="7">46_70</strain>
    </source>
</reference>
<name>A0A101H097_9BACT</name>